<dbReference type="InterPro" id="IPR016039">
    <property type="entry name" value="Thiolase-like"/>
</dbReference>
<dbReference type="InterPro" id="IPR020617">
    <property type="entry name" value="Thiolase_C"/>
</dbReference>
<evidence type="ECO:0000259" key="6">
    <source>
        <dbReference type="Pfam" id="PF02803"/>
    </source>
</evidence>
<comment type="caution">
    <text evidence="7">The sequence shown here is derived from an EMBL/GenBank/DDBJ whole genome shotgun (WGS) entry which is preliminary data.</text>
</comment>
<comment type="similarity">
    <text evidence="1 4">Belongs to the thiolase-like superfamily. Thiolase family.</text>
</comment>
<dbReference type="PANTHER" id="PTHR43365:SF1">
    <property type="entry name" value="ACETYL-COA C-ACYLTRANSFERASE"/>
    <property type="match status" value="1"/>
</dbReference>
<evidence type="ECO:0000256" key="2">
    <source>
        <dbReference type="ARBA" id="ARBA00022679"/>
    </source>
</evidence>
<dbReference type="InterPro" id="IPR020613">
    <property type="entry name" value="Thiolase_CS"/>
</dbReference>
<dbReference type="PIRSF" id="PIRSF000429">
    <property type="entry name" value="Ac-CoA_Ac_transf"/>
    <property type="match status" value="1"/>
</dbReference>
<name>A0ABU6J8C5_9BURK</name>
<reference evidence="7 8" key="1">
    <citation type="submission" date="2023-10" db="EMBL/GenBank/DDBJ databases">
        <title>Noviherbaspirillum sp. CPCC 100848 genome assembly.</title>
        <authorList>
            <person name="Li X.Y."/>
            <person name="Fang X.M."/>
        </authorList>
    </citation>
    <scope>NUCLEOTIDE SEQUENCE [LARGE SCALE GENOMIC DNA]</scope>
    <source>
        <strain evidence="7 8">CPCC 100848</strain>
    </source>
</reference>
<dbReference type="CDD" id="cd00751">
    <property type="entry name" value="thiolase"/>
    <property type="match status" value="1"/>
</dbReference>
<feature type="domain" description="Thiolase N-terminal" evidence="5">
    <location>
        <begin position="5"/>
        <end position="265"/>
    </location>
</feature>
<evidence type="ECO:0000256" key="1">
    <source>
        <dbReference type="ARBA" id="ARBA00010982"/>
    </source>
</evidence>
<dbReference type="RefSeq" id="WP_326506606.1">
    <property type="nucleotide sequence ID" value="NZ_JAWIIV010000008.1"/>
</dbReference>
<dbReference type="InterPro" id="IPR002155">
    <property type="entry name" value="Thiolase"/>
</dbReference>
<evidence type="ECO:0000256" key="3">
    <source>
        <dbReference type="ARBA" id="ARBA00023315"/>
    </source>
</evidence>
<dbReference type="InterPro" id="IPR020616">
    <property type="entry name" value="Thiolase_N"/>
</dbReference>
<sequence>MPEAYIVAAVRTAGGKRGGRLSGWHPVDLAAKVLNELVDRSGIDPAQIDDVIMGCVGQAGEQSTNVARNAVLASKLPESVPGTSVDRQCGSSQQALHFAAQAVMSGTMDVVIAAGVESMSRVPMGSPSILPRKNGMGYYMSPAIHDRYPDVPDFSQFMGAEMVAKKYGLDKEALDEYAYRSHQRAIAATRDGHFSEEILPLEVRAADGSAVTAGNEMHAVDEGIRFDATVEGIGSVKLLQEGGVITAANASQICDGATGVMVVSERALKAHGLQPLARIHHMSVLGHDPVIMLEAPIPATLRALQKAGMKIDDIDLFEVNEAFAPIPLAWLQATGADPERLNVNGGAIALGHPLGASGTKLMTTLLHALKRRNKRYGLQTMCEGGGMANVTIVERL</sequence>
<evidence type="ECO:0000313" key="8">
    <source>
        <dbReference type="Proteomes" id="UP001352263"/>
    </source>
</evidence>
<proteinExistence type="inferred from homology"/>
<keyword evidence="3 4" id="KW-0012">Acyltransferase</keyword>
<feature type="domain" description="Thiolase C-terminal" evidence="6">
    <location>
        <begin position="273"/>
        <end position="395"/>
    </location>
</feature>
<dbReference type="Proteomes" id="UP001352263">
    <property type="component" value="Unassembled WGS sequence"/>
</dbReference>
<keyword evidence="2 4" id="KW-0808">Transferase</keyword>
<gene>
    <name evidence="7" type="ORF">RY831_12105</name>
</gene>
<dbReference type="PROSITE" id="PS00737">
    <property type="entry name" value="THIOLASE_2"/>
    <property type="match status" value="1"/>
</dbReference>
<dbReference type="PANTHER" id="PTHR43365">
    <property type="entry name" value="BLR7806 PROTEIN"/>
    <property type="match status" value="1"/>
</dbReference>
<dbReference type="EMBL" id="JAWIIV010000008">
    <property type="protein sequence ID" value="MEC4719897.1"/>
    <property type="molecule type" value="Genomic_DNA"/>
</dbReference>
<dbReference type="SUPFAM" id="SSF53901">
    <property type="entry name" value="Thiolase-like"/>
    <property type="match status" value="2"/>
</dbReference>
<protein>
    <submittedName>
        <fullName evidence="7">Acetyl-CoA C-acetyltransferase</fullName>
    </submittedName>
</protein>
<organism evidence="7 8">
    <name type="scientific">Noviherbaspirillum album</name>
    <dbReference type="NCBI Taxonomy" id="3080276"/>
    <lineage>
        <taxon>Bacteria</taxon>
        <taxon>Pseudomonadati</taxon>
        <taxon>Pseudomonadota</taxon>
        <taxon>Betaproteobacteria</taxon>
        <taxon>Burkholderiales</taxon>
        <taxon>Oxalobacteraceae</taxon>
        <taxon>Noviherbaspirillum</taxon>
    </lineage>
</organism>
<dbReference type="NCBIfam" id="NF005077">
    <property type="entry name" value="PRK06504.1"/>
    <property type="match status" value="1"/>
</dbReference>
<dbReference type="Gene3D" id="3.40.47.10">
    <property type="match status" value="1"/>
</dbReference>
<accession>A0ABU6J8C5</accession>
<evidence type="ECO:0000259" key="5">
    <source>
        <dbReference type="Pfam" id="PF00108"/>
    </source>
</evidence>
<keyword evidence="8" id="KW-1185">Reference proteome</keyword>
<evidence type="ECO:0000256" key="4">
    <source>
        <dbReference type="RuleBase" id="RU003557"/>
    </source>
</evidence>
<dbReference type="Pfam" id="PF00108">
    <property type="entry name" value="Thiolase_N"/>
    <property type="match status" value="1"/>
</dbReference>
<dbReference type="Pfam" id="PF02803">
    <property type="entry name" value="Thiolase_C"/>
    <property type="match status" value="1"/>
</dbReference>
<evidence type="ECO:0000313" key="7">
    <source>
        <dbReference type="EMBL" id="MEC4719897.1"/>
    </source>
</evidence>
<dbReference type="NCBIfam" id="TIGR01930">
    <property type="entry name" value="AcCoA-C-Actrans"/>
    <property type="match status" value="1"/>
</dbReference>